<proteinExistence type="predicted"/>
<dbReference type="EMBL" id="MDVB01000027">
    <property type="protein sequence ID" value="PIT17306.1"/>
    <property type="molecule type" value="Genomic_DNA"/>
</dbReference>
<evidence type="ECO:0000313" key="2">
    <source>
        <dbReference type="Proteomes" id="UP000231293"/>
    </source>
</evidence>
<evidence type="ECO:0000313" key="1">
    <source>
        <dbReference type="EMBL" id="PIT17306.1"/>
    </source>
</evidence>
<protein>
    <submittedName>
        <fullName evidence="1">Uncharacterized protein</fullName>
    </submittedName>
</protein>
<dbReference type="RefSeq" id="WP_100113250.1">
    <property type="nucleotide sequence ID" value="NZ_MDVB01000027.1"/>
</dbReference>
<reference evidence="1 2" key="1">
    <citation type="journal article" date="2017" name="MBio">
        <title>Type VI secretion-mediated competition in the bee gut microbiome.</title>
        <authorList>
            <person name="Steele M.I."/>
            <person name="Kwong W.K."/>
            <person name="Powell J.E."/>
            <person name="Whiteley M."/>
            <person name="Moran N.A."/>
        </authorList>
    </citation>
    <scope>NUCLEOTIDE SEQUENCE [LARGE SCALE GENOMIC DNA]</scope>
    <source>
        <strain evidence="1 2">App2-2</strain>
    </source>
</reference>
<name>A0A2N9WVI2_9NEIS</name>
<comment type="caution">
    <text evidence="1">The sequence shown here is derived from an EMBL/GenBank/DDBJ whole genome shotgun (WGS) entry which is preliminary data.</text>
</comment>
<dbReference type="Proteomes" id="UP000231293">
    <property type="component" value="Unassembled WGS sequence"/>
</dbReference>
<dbReference type="AlphaFoldDB" id="A0A2N9WVI2"/>
<organism evidence="1 2">
    <name type="scientific">Snodgrassella alvi</name>
    <dbReference type="NCBI Taxonomy" id="1196083"/>
    <lineage>
        <taxon>Bacteria</taxon>
        <taxon>Pseudomonadati</taxon>
        <taxon>Pseudomonadota</taxon>
        <taxon>Betaproteobacteria</taxon>
        <taxon>Neisseriales</taxon>
        <taxon>Neisseriaceae</taxon>
        <taxon>Snodgrassella</taxon>
    </lineage>
</organism>
<gene>
    <name evidence="1" type="ORF">BGI32_03035</name>
</gene>
<feature type="non-terminal residue" evidence="1">
    <location>
        <position position="187"/>
    </location>
</feature>
<accession>A0A2N9WVI2</accession>
<sequence length="187" mass="22214">MNSIDIIKNYLEGSLSPQDFQKELYNNKDIEDLLSEETQIPPYTNSQNAFLYLIEIDILLPSGEFDSKDLLSKLLTKKNISFSLNNEYKKKYDLFMKIQPRWLNLTESYFQFIFNKHKDKSGIGLEKALKLEIKNDFKFLKNKPRWLQSPAWPTVENKPLFFIGQLDITEIRHDISYLYIFLDEKNN</sequence>